<organism evidence="2 3">
    <name type="scientific">Rhizobium hidalgonense</name>
    <dbReference type="NCBI Taxonomy" id="1538159"/>
    <lineage>
        <taxon>Bacteria</taxon>
        <taxon>Pseudomonadati</taxon>
        <taxon>Pseudomonadota</taxon>
        <taxon>Alphaproteobacteria</taxon>
        <taxon>Hyphomicrobiales</taxon>
        <taxon>Rhizobiaceae</taxon>
        <taxon>Rhizobium/Agrobacterium group</taxon>
        <taxon>Rhizobium</taxon>
    </lineage>
</organism>
<sequence length="192" mass="20167">MTTHPTALTPPNNGNDSSSNGGSSTPNANTKTGVFTDGKIAGVNYKTTSGLSGTTNNNGEFFFNEGDSVTFSIANVQIGESTKAKAHVTPLDLSQDQTVRNNLIVFLQSLDANANHDDGIQISAATTSLIQASNLKLNFSKSAADFAADADFKNLVSQSGGNMVGLTQALSNFQTTFYEDIQGAWLFKNADS</sequence>
<dbReference type="EMBL" id="JAVLSF010000107">
    <property type="protein sequence ID" value="MDR9777685.1"/>
    <property type="molecule type" value="Genomic_DNA"/>
</dbReference>
<gene>
    <name evidence="2" type="ORF">RJJ65_34705</name>
</gene>
<protein>
    <submittedName>
        <fullName evidence="2">Uncharacterized protein</fullName>
    </submittedName>
</protein>
<evidence type="ECO:0000313" key="3">
    <source>
        <dbReference type="Proteomes" id="UP001268610"/>
    </source>
</evidence>
<feature type="compositionally biased region" description="Low complexity" evidence="1">
    <location>
        <begin position="9"/>
        <end position="30"/>
    </location>
</feature>
<feature type="region of interest" description="Disordered" evidence="1">
    <location>
        <begin position="1"/>
        <end position="35"/>
    </location>
</feature>
<reference evidence="2" key="1">
    <citation type="submission" date="2023-04" db="EMBL/GenBank/DDBJ databases">
        <title>Genomic characterization of faba bean (Vicia faba) microsymbionts in Mexican soils.</title>
        <authorList>
            <person name="Rivera Orduna F.N."/>
            <person name="Guevara-Luna J."/>
            <person name="Yan J."/>
            <person name="Arroyo-Herrera I."/>
            <person name="Li Y."/>
            <person name="Vasquez-Murrieta M.S."/>
            <person name="Wang E.T."/>
        </authorList>
    </citation>
    <scope>NUCLEOTIDE SEQUENCE</scope>
    <source>
        <strain evidence="2">CH26</strain>
    </source>
</reference>
<dbReference type="Proteomes" id="UP001268610">
    <property type="component" value="Unassembled WGS sequence"/>
</dbReference>
<proteinExistence type="predicted"/>
<evidence type="ECO:0000256" key="1">
    <source>
        <dbReference type="SAM" id="MobiDB-lite"/>
    </source>
</evidence>
<feature type="non-terminal residue" evidence="2">
    <location>
        <position position="192"/>
    </location>
</feature>
<accession>A0AAJ2H1F1</accession>
<comment type="caution">
    <text evidence="2">The sequence shown here is derived from an EMBL/GenBank/DDBJ whole genome shotgun (WGS) entry which is preliminary data.</text>
</comment>
<evidence type="ECO:0000313" key="2">
    <source>
        <dbReference type="EMBL" id="MDR9777685.1"/>
    </source>
</evidence>
<name>A0AAJ2H1F1_9HYPH</name>
<dbReference type="AlphaFoldDB" id="A0AAJ2H1F1"/>
<dbReference type="RefSeq" id="WP_310865886.1">
    <property type="nucleotide sequence ID" value="NZ_JAVLSF010000107.1"/>
</dbReference>